<dbReference type="Proteomes" id="UP001148312">
    <property type="component" value="Unassembled WGS sequence"/>
</dbReference>
<dbReference type="RefSeq" id="XP_056790472.1">
    <property type="nucleotide sequence ID" value="XM_056935278.1"/>
</dbReference>
<organism evidence="6 7">
    <name type="scientific">Penicillium diatomitis</name>
    <dbReference type="NCBI Taxonomy" id="2819901"/>
    <lineage>
        <taxon>Eukaryota</taxon>
        <taxon>Fungi</taxon>
        <taxon>Dikarya</taxon>
        <taxon>Ascomycota</taxon>
        <taxon>Pezizomycotina</taxon>
        <taxon>Eurotiomycetes</taxon>
        <taxon>Eurotiomycetidae</taxon>
        <taxon>Eurotiales</taxon>
        <taxon>Aspergillaceae</taxon>
        <taxon>Penicillium</taxon>
    </lineage>
</organism>
<evidence type="ECO:0000256" key="2">
    <source>
        <dbReference type="ARBA" id="ARBA00013870"/>
    </source>
</evidence>
<dbReference type="InterPro" id="IPR000795">
    <property type="entry name" value="T_Tr_GTP-bd_dom"/>
</dbReference>
<dbReference type="SUPFAM" id="SSF50465">
    <property type="entry name" value="EF-Tu/eEF-1alpha/eIF2-gamma C-terminal domain"/>
    <property type="match status" value="1"/>
</dbReference>
<keyword evidence="7" id="KW-1185">Reference proteome</keyword>
<gene>
    <name evidence="6" type="ORF">N7539_005676</name>
</gene>
<comment type="caution">
    <text evidence="6">The sequence shown here is derived from an EMBL/GenBank/DDBJ whole genome shotgun (WGS) entry which is preliminary data.</text>
</comment>
<dbReference type="Pfam" id="PF00009">
    <property type="entry name" value="GTP_EFTU"/>
    <property type="match status" value="1"/>
</dbReference>
<feature type="non-terminal residue" evidence="6">
    <location>
        <position position="1"/>
    </location>
</feature>
<comment type="similarity">
    <text evidence="1">Belongs to the TRAFAC class translation factor GTPase superfamily. Classic translation factor GTPase family. EF-Tu/EF-1A subfamily.</text>
</comment>
<dbReference type="Gene3D" id="2.40.30.10">
    <property type="entry name" value="Translation factors"/>
    <property type="match status" value="2"/>
</dbReference>
<feature type="domain" description="Tr-type G" evidence="5">
    <location>
        <begin position="3"/>
        <end position="254"/>
    </location>
</feature>
<dbReference type="InterPro" id="IPR009001">
    <property type="entry name" value="Transl_elong_EF1A/Init_IF2_C"/>
</dbReference>
<dbReference type="AlphaFoldDB" id="A0A9W9X744"/>
<keyword evidence="4" id="KW-0342">GTP-binding</keyword>
<sequence>SGKPCLDIAVLGHEDSGKSSVVGQLLLSAGEVDDETWDFITNVGSTSFDLFQSAELIPNTPPPPLPPPPRKSCQGSGKDYAQLAWICDTLEDERENDCSTNITIRTFETSNYQVVLTDLPGHRKYVKSAVVGLCAAECALIVVPVDEDEFTVNFAKAGQLREHCLLAHTLGVTSVIVAINKMDTCGWSQDSFDQIEHEMERFLKGIGFRDDALTIVPISAMQKENINTAAETASWYHGPTLIEAIDSVKRSKPVRRLGSSTSLRVAIQDVRQVPSAGKVAIARVISGTLSLGMSVTVFPTEDTFEIYSLESFGQAIDQALPGMIVAFTPSDDSLALRRGHIISAAEEPAVGCQSFVALFFSSHPGKIHNGYTPTVHCGTARVPCRFELLQTVNPRNGRIEEEDPEDVPREGAAIVKMVPQKPMYVDSRQESPVFSRLVIRDNGRTVGTGGVKSVERAE</sequence>
<dbReference type="InterPro" id="IPR050100">
    <property type="entry name" value="TRAFAC_GTPase_members"/>
</dbReference>
<proteinExistence type="inferred from homology"/>
<dbReference type="SUPFAM" id="SSF50447">
    <property type="entry name" value="Translation proteins"/>
    <property type="match status" value="1"/>
</dbReference>
<reference evidence="6" key="1">
    <citation type="submission" date="2022-12" db="EMBL/GenBank/DDBJ databases">
        <authorList>
            <person name="Petersen C."/>
        </authorList>
    </citation>
    <scope>NUCLEOTIDE SEQUENCE</scope>
    <source>
        <strain evidence="6">IBT 30728</strain>
    </source>
</reference>
<accession>A0A9W9X744</accession>
<dbReference type="SUPFAM" id="SSF52540">
    <property type="entry name" value="P-loop containing nucleoside triphosphate hydrolases"/>
    <property type="match status" value="1"/>
</dbReference>
<evidence type="ECO:0000256" key="1">
    <source>
        <dbReference type="ARBA" id="ARBA00007249"/>
    </source>
</evidence>
<name>A0A9W9X744_9EURO</name>
<evidence type="ECO:0000313" key="7">
    <source>
        <dbReference type="Proteomes" id="UP001148312"/>
    </source>
</evidence>
<evidence type="ECO:0000256" key="4">
    <source>
        <dbReference type="ARBA" id="ARBA00023134"/>
    </source>
</evidence>
<evidence type="ECO:0000313" key="6">
    <source>
        <dbReference type="EMBL" id="KAJ5485688.1"/>
    </source>
</evidence>
<dbReference type="GO" id="GO:0005525">
    <property type="term" value="F:GTP binding"/>
    <property type="evidence" value="ECO:0007669"/>
    <property type="project" value="UniProtKB-KW"/>
</dbReference>
<dbReference type="PRINTS" id="PR00315">
    <property type="entry name" value="ELONGATNFCT"/>
</dbReference>
<dbReference type="Pfam" id="PF22594">
    <property type="entry name" value="GTP-eEF1A_C"/>
    <property type="match status" value="1"/>
</dbReference>
<reference evidence="6" key="2">
    <citation type="journal article" date="2023" name="IMA Fungus">
        <title>Comparative genomic study of the Penicillium genus elucidates a diverse pangenome and 15 lateral gene transfer events.</title>
        <authorList>
            <person name="Petersen C."/>
            <person name="Sorensen T."/>
            <person name="Nielsen M.R."/>
            <person name="Sondergaard T.E."/>
            <person name="Sorensen J.L."/>
            <person name="Fitzpatrick D.A."/>
            <person name="Frisvad J.C."/>
            <person name="Nielsen K.L."/>
        </authorList>
    </citation>
    <scope>NUCLEOTIDE SEQUENCE</scope>
    <source>
        <strain evidence="6">IBT 30728</strain>
    </source>
</reference>
<dbReference type="GeneID" id="81625527"/>
<evidence type="ECO:0000256" key="3">
    <source>
        <dbReference type="ARBA" id="ARBA00022741"/>
    </source>
</evidence>
<dbReference type="Gene3D" id="3.40.50.300">
    <property type="entry name" value="P-loop containing nucleotide triphosphate hydrolases"/>
    <property type="match status" value="1"/>
</dbReference>
<dbReference type="GO" id="GO:0003924">
    <property type="term" value="F:GTPase activity"/>
    <property type="evidence" value="ECO:0007669"/>
    <property type="project" value="InterPro"/>
</dbReference>
<dbReference type="PANTHER" id="PTHR23115">
    <property type="entry name" value="TRANSLATION FACTOR"/>
    <property type="match status" value="1"/>
</dbReference>
<dbReference type="PROSITE" id="PS51722">
    <property type="entry name" value="G_TR_2"/>
    <property type="match status" value="1"/>
</dbReference>
<protein>
    <recommendedName>
        <fullName evidence="2">Elongation factor 1-alpha</fullName>
    </recommendedName>
</protein>
<dbReference type="InterPro" id="IPR009000">
    <property type="entry name" value="Transl_B-barrel_sf"/>
</dbReference>
<keyword evidence="3" id="KW-0547">Nucleotide-binding</keyword>
<dbReference type="InterPro" id="IPR054696">
    <property type="entry name" value="GTP-eEF1A_C"/>
</dbReference>
<dbReference type="InterPro" id="IPR027417">
    <property type="entry name" value="P-loop_NTPase"/>
</dbReference>
<dbReference type="EMBL" id="JAPWDQ010000005">
    <property type="protein sequence ID" value="KAJ5485688.1"/>
    <property type="molecule type" value="Genomic_DNA"/>
</dbReference>
<evidence type="ECO:0000259" key="5">
    <source>
        <dbReference type="PROSITE" id="PS51722"/>
    </source>
</evidence>